<reference evidence="1" key="2">
    <citation type="journal article" date="2024" name="Plant">
        <title>Genomic evolution and insights into agronomic trait innovations of Sesamum species.</title>
        <authorList>
            <person name="Miao H."/>
            <person name="Wang L."/>
            <person name="Qu L."/>
            <person name="Liu H."/>
            <person name="Sun Y."/>
            <person name="Le M."/>
            <person name="Wang Q."/>
            <person name="Wei S."/>
            <person name="Zheng Y."/>
            <person name="Lin W."/>
            <person name="Duan Y."/>
            <person name="Cao H."/>
            <person name="Xiong S."/>
            <person name="Wang X."/>
            <person name="Wei L."/>
            <person name="Li C."/>
            <person name="Ma Q."/>
            <person name="Ju M."/>
            <person name="Zhao R."/>
            <person name="Li G."/>
            <person name="Mu C."/>
            <person name="Tian Q."/>
            <person name="Mei H."/>
            <person name="Zhang T."/>
            <person name="Gao T."/>
            <person name="Zhang H."/>
        </authorList>
    </citation>
    <scope>NUCLEOTIDE SEQUENCE</scope>
    <source>
        <strain evidence="1">3651</strain>
    </source>
</reference>
<dbReference type="AlphaFoldDB" id="A0AAE2CZ15"/>
<accession>A0AAE2CZ15</accession>
<name>A0AAE2CZ15_9LAMI</name>
<keyword evidence="2" id="KW-1185">Reference proteome</keyword>
<comment type="caution">
    <text evidence="1">The sequence shown here is derived from an EMBL/GenBank/DDBJ whole genome shotgun (WGS) entry which is preliminary data.</text>
</comment>
<dbReference type="EMBL" id="JACGWO010000001">
    <property type="protein sequence ID" value="KAK4439892.1"/>
    <property type="molecule type" value="Genomic_DNA"/>
</dbReference>
<dbReference type="Proteomes" id="UP001293254">
    <property type="component" value="Unassembled WGS sequence"/>
</dbReference>
<reference evidence="1" key="1">
    <citation type="submission" date="2020-06" db="EMBL/GenBank/DDBJ databases">
        <authorList>
            <person name="Li T."/>
            <person name="Hu X."/>
            <person name="Zhang T."/>
            <person name="Song X."/>
            <person name="Zhang H."/>
            <person name="Dai N."/>
            <person name="Sheng W."/>
            <person name="Hou X."/>
            <person name="Wei L."/>
        </authorList>
    </citation>
    <scope>NUCLEOTIDE SEQUENCE</scope>
    <source>
        <strain evidence="1">3651</strain>
        <tissue evidence="1">Leaf</tissue>
    </source>
</reference>
<gene>
    <name evidence="1" type="ORF">Salat_0324100</name>
</gene>
<organism evidence="1 2">
    <name type="scientific">Sesamum alatum</name>
    <dbReference type="NCBI Taxonomy" id="300844"/>
    <lineage>
        <taxon>Eukaryota</taxon>
        <taxon>Viridiplantae</taxon>
        <taxon>Streptophyta</taxon>
        <taxon>Embryophyta</taxon>
        <taxon>Tracheophyta</taxon>
        <taxon>Spermatophyta</taxon>
        <taxon>Magnoliopsida</taxon>
        <taxon>eudicotyledons</taxon>
        <taxon>Gunneridae</taxon>
        <taxon>Pentapetalae</taxon>
        <taxon>asterids</taxon>
        <taxon>lamiids</taxon>
        <taxon>Lamiales</taxon>
        <taxon>Pedaliaceae</taxon>
        <taxon>Sesamum</taxon>
    </lineage>
</organism>
<proteinExistence type="predicted"/>
<evidence type="ECO:0000313" key="1">
    <source>
        <dbReference type="EMBL" id="KAK4439892.1"/>
    </source>
</evidence>
<sequence>MKKVDSNERCILLLGASEAGGATQKIMPLKSQDASSAAGPHSSSNRLRGHFKMHLPASAAEVELEFYLKSPPIANLENFTRLYNAPAIHNMKNYIPLSFQVQLCFELYILT</sequence>
<evidence type="ECO:0000313" key="2">
    <source>
        <dbReference type="Proteomes" id="UP001293254"/>
    </source>
</evidence>
<protein>
    <submittedName>
        <fullName evidence="1">Uncharacterized protein</fullName>
    </submittedName>
</protein>